<accession>A0A0U2YU72</accession>
<feature type="chain" id="PRO_5039097489" description="DUF3221 domain-containing protein" evidence="1">
    <location>
        <begin position="21"/>
        <end position="123"/>
    </location>
</feature>
<dbReference type="OrthoDB" id="2429143at2"/>
<gene>
    <name evidence="2" type="ORF">AUC31_14685</name>
</gene>
<evidence type="ECO:0000313" key="2">
    <source>
        <dbReference type="EMBL" id="ALS76365.1"/>
    </source>
</evidence>
<dbReference type="AlphaFoldDB" id="A0A0U2YU72"/>
<dbReference type="RefSeq" id="WP_058383067.1">
    <property type="nucleotide sequence ID" value="NZ_CP013659.2"/>
</dbReference>
<reference evidence="2" key="1">
    <citation type="submission" date="2016-01" db="EMBL/GenBank/DDBJ databases">
        <title>Complete genome of Planococcus rifietoensis type strain M8.</title>
        <authorList>
            <person name="See-Too W.S."/>
        </authorList>
    </citation>
    <scope>NUCLEOTIDE SEQUENCE [LARGE SCALE GENOMIC DNA]</scope>
    <source>
        <strain evidence="2">M8</strain>
    </source>
</reference>
<dbReference type="KEGG" id="prt:AUC31_14685"/>
<feature type="signal peptide" evidence="1">
    <location>
        <begin position="1"/>
        <end position="20"/>
    </location>
</feature>
<evidence type="ECO:0000313" key="3">
    <source>
        <dbReference type="Proteomes" id="UP000067683"/>
    </source>
</evidence>
<evidence type="ECO:0000256" key="1">
    <source>
        <dbReference type="SAM" id="SignalP"/>
    </source>
</evidence>
<proteinExistence type="predicted"/>
<protein>
    <recommendedName>
        <fullName evidence="4">DUF3221 domain-containing protein</fullName>
    </recommendedName>
</protein>
<keyword evidence="3" id="KW-1185">Reference proteome</keyword>
<keyword evidence="1" id="KW-0732">Signal</keyword>
<dbReference type="Proteomes" id="UP000067683">
    <property type="component" value="Chromosome"/>
</dbReference>
<evidence type="ECO:0008006" key="4">
    <source>
        <dbReference type="Google" id="ProtNLM"/>
    </source>
</evidence>
<dbReference type="PROSITE" id="PS51257">
    <property type="entry name" value="PROKAR_LIPOPROTEIN"/>
    <property type="match status" value="1"/>
</dbReference>
<sequence>MRILKYIAIASAVLSLSACSDEPDVGNSPYPATELIADAPVVTGHIIEVIEDDRVMMVVEGITKQEALEIDYQSYELPMATFFSNGTRFEGAFKAGDKVVVWKFEEGPDLAGVVADRIVLLEE</sequence>
<name>A0A0U2YU72_9BACL</name>
<dbReference type="EMBL" id="CP013659">
    <property type="protein sequence ID" value="ALS76365.1"/>
    <property type="molecule type" value="Genomic_DNA"/>
</dbReference>
<organism evidence="2 3">
    <name type="scientific">Planococcus rifietoensis</name>
    <dbReference type="NCBI Taxonomy" id="200991"/>
    <lineage>
        <taxon>Bacteria</taxon>
        <taxon>Bacillati</taxon>
        <taxon>Bacillota</taxon>
        <taxon>Bacilli</taxon>
        <taxon>Bacillales</taxon>
        <taxon>Caryophanaceae</taxon>
        <taxon>Planococcus</taxon>
    </lineage>
</organism>